<protein>
    <recommendedName>
        <fullName evidence="1">Homing endonuclease LAGLIDADG domain-containing protein</fullName>
    </recommendedName>
</protein>
<dbReference type="InterPro" id="IPR051289">
    <property type="entry name" value="LAGLIDADG_Endonuclease"/>
</dbReference>
<dbReference type="AlphaFoldDB" id="A0A6J4T969"/>
<dbReference type="PANTHER" id="PTHR36181">
    <property type="entry name" value="INTRON-ENCODED ENDONUCLEASE AI3-RELATED"/>
    <property type="match status" value="1"/>
</dbReference>
<dbReference type="Pfam" id="PF00961">
    <property type="entry name" value="LAGLIDADG_1"/>
    <property type="match status" value="1"/>
</dbReference>
<dbReference type="InterPro" id="IPR004860">
    <property type="entry name" value="LAGLIDADG_dom"/>
</dbReference>
<dbReference type="EMBL" id="CADCVN010001078">
    <property type="protein sequence ID" value="CAA9517255.1"/>
    <property type="molecule type" value="Genomic_DNA"/>
</dbReference>
<accession>A0A6J4T969</accession>
<evidence type="ECO:0000313" key="2">
    <source>
        <dbReference type="EMBL" id="CAA9517255.1"/>
    </source>
</evidence>
<dbReference type="InterPro" id="IPR027434">
    <property type="entry name" value="Homing_endonucl"/>
</dbReference>
<dbReference type="GO" id="GO:0004519">
    <property type="term" value="F:endonuclease activity"/>
    <property type="evidence" value="ECO:0007669"/>
    <property type="project" value="InterPro"/>
</dbReference>
<organism evidence="2">
    <name type="scientific">uncultured Segetibacter sp</name>
    <dbReference type="NCBI Taxonomy" id="481133"/>
    <lineage>
        <taxon>Bacteria</taxon>
        <taxon>Pseudomonadati</taxon>
        <taxon>Bacteroidota</taxon>
        <taxon>Chitinophagia</taxon>
        <taxon>Chitinophagales</taxon>
        <taxon>Chitinophagaceae</taxon>
        <taxon>Segetibacter</taxon>
        <taxon>environmental samples</taxon>
    </lineage>
</organism>
<name>A0A6J4T969_9BACT</name>
<evidence type="ECO:0000259" key="1">
    <source>
        <dbReference type="Pfam" id="PF00961"/>
    </source>
</evidence>
<reference evidence="2" key="1">
    <citation type="submission" date="2020-02" db="EMBL/GenBank/DDBJ databases">
        <authorList>
            <person name="Meier V. D."/>
        </authorList>
    </citation>
    <scope>NUCLEOTIDE SEQUENCE</scope>
    <source>
        <strain evidence="2">AVDCRST_MAG96</strain>
    </source>
</reference>
<feature type="domain" description="Homing endonuclease LAGLIDADG" evidence="1">
    <location>
        <begin position="23"/>
        <end position="119"/>
    </location>
</feature>
<dbReference type="SUPFAM" id="SSF55608">
    <property type="entry name" value="Homing endonucleases"/>
    <property type="match status" value="1"/>
</dbReference>
<dbReference type="PANTHER" id="PTHR36181:SF3">
    <property type="entry name" value="INTRON-ENCODED DNA ENDONUCLEASE AI5 BETA"/>
    <property type="match status" value="1"/>
</dbReference>
<gene>
    <name evidence="2" type="ORF">AVDCRST_MAG96-2749</name>
</gene>
<dbReference type="Gene3D" id="3.10.28.10">
    <property type="entry name" value="Homing endonucleases"/>
    <property type="match status" value="1"/>
</dbReference>
<sequence length="158" mass="18535">MKKKGRINNYNIFASAKEWVAEFARGESNFFIKFQKSKTRSDIVTSLRFSIAQDFRDLSLLESFVDLTFLNVGMWLKKNRLLCEFIVTKIHHIVNHIIPFFDKYNIKGSKYEDFLNFKKSALILKNKEHLNQDKVGLKKILLLKNKSKGTPYSVLRTP</sequence>
<proteinExistence type="predicted"/>